<proteinExistence type="predicted"/>
<dbReference type="SUPFAM" id="SSF103473">
    <property type="entry name" value="MFS general substrate transporter"/>
    <property type="match status" value="1"/>
</dbReference>
<feature type="transmembrane region" description="Helical" evidence="1">
    <location>
        <begin position="112"/>
        <end position="143"/>
    </location>
</feature>
<keyword evidence="1" id="KW-0812">Transmembrane</keyword>
<keyword evidence="1" id="KW-1133">Transmembrane helix</keyword>
<feature type="transmembrane region" description="Helical" evidence="1">
    <location>
        <begin position="149"/>
        <end position="173"/>
    </location>
</feature>
<feature type="transmembrane region" description="Helical" evidence="1">
    <location>
        <begin position="185"/>
        <end position="208"/>
    </location>
</feature>
<sequence length="252" mass="28216">MEKEEDTYYVPGISDRWMSKYIHKKASPHTELDMPVLGLLNLNQMTEPIEEKETPIVEDPIEVITVMEDAAELNPKTPRSKPAAQIAKEQQQTRYQQQEAKRAPKVQIDQKFVLWIWVTGIIVAFITSAIVSFNGITAVAAFVGLSAPWMGGLFFFFIELMYLLFLIAYLLLSSRVDEEGKKEKTLGAIFGMFAFGGVAVLANGFHTLDYWQYSLIEPRMWAGLVLSMAAPLAIISASKMASRVVFAKAISV</sequence>
<evidence type="ECO:0000313" key="2">
    <source>
        <dbReference type="EMBL" id="CAB4128988.1"/>
    </source>
</evidence>
<accession>A0A6J5L2M0</accession>
<dbReference type="EMBL" id="LR796226">
    <property type="protein sequence ID" value="CAB4128988.1"/>
    <property type="molecule type" value="Genomic_DNA"/>
</dbReference>
<gene>
    <name evidence="2" type="ORF">UFOVP111_124</name>
</gene>
<organism evidence="2">
    <name type="scientific">uncultured Caudovirales phage</name>
    <dbReference type="NCBI Taxonomy" id="2100421"/>
    <lineage>
        <taxon>Viruses</taxon>
        <taxon>Duplodnaviria</taxon>
        <taxon>Heunggongvirae</taxon>
        <taxon>Uroviricota</taxon>
        <taxon>Caudoviricetes</taxon>
        <taxon>Peduoviridae</taxon>
        <taxon>Maltschvirus</taxon>
        <taxon>Maltschvirus maltsch</taxon>
    </lineage>
</organism>
<reference evidence="2" key="1">
    <citation type="submission" date="2020-04" db="EMBL/GenBank/DDBJ databases">
        <authorList>
            <person name="Chiriac C."/>
            <person name="Salcher M."/>
            <person name="Ghai R."/>
            <person name="Kavagutti S V."/>
        </authorList>
    </citation>
    <scope>NUCLEOTIDE SEQUENCE</scope>
</reference>
<keyword evidence="1" id="KW-0472">Membrane</keyword>
<dbReference type="InterPro" id="IPR036259">
    <property type="entry name" value="MFS_trans_sf"/>
</dbReference>
<feature type="transmembrane region" description="Helical" evidence="1">
    <location>
        <begin position="220"/>
        <end position="238"/>
    </location>
</feature>
<name>A0A6J5L2M0_9CAUD</name>
<protein>
    <submittedName>
        <fullName evidence="2">Uncharacterized protein</fullName>
    </submittedName>
</protein>
<evidence type="ECO:0000256" key="1">
    <source>
        <dbReference type="SAM" id="Phobius"/>
    </source>
</evidence>